<dbReference type="Gene3D" id="3.40.1190.10">
    <property type="entry name" value="Mur-like, catalytic domain"/>
    <property type="match status" value="1"/>
</dbReference>
<dbReference type="Proteomes" id="UP000266615">
    <property type="component" value="Unassembled WGS sequence"/>
</dbReference>
<dbReference type="GO" id="GO:0004326">
    <property type="term" value="F:tetrahydrofolylpolyglutamate synthase activity"/>
    <property type="evidence" value="ECO:0007669"/>
    <property type="project" value="InterPro"/>
</dbReference>
<proteinExistence type="inferred from homology"/>
<keyword evidence="2" id="KW-0436">Ligase</keyword>
<dbReference type="PANTHER" id="PTHR11136">
    <property type="entry name" value="FOLYLPOLYGLUTAMATE SYNTHASE-RELATED"/>
    <property type="match status" value="1"/>
</dbReference>
<sequence length="457" mass="48657">MRKHEDAPPASQSLAELEEQVVFSEWRALRGKTTRSLPRMLQLMEVLDYSPESAKHRTIGVVGSKGKGTATAYAAAAAASQGVHVVSVMSPGVLSNADRIRSDGLTVGEALRHSALMKIQQAQHQLPAATEGSGYLAPTGLFLLMGFLIAREIGAELVVAEAGIGGASDDLSHWPLEGVIVTSIFGEHLDLLGPTVEDVAQDKTAVITGRTQWVISCSQTSAVQRIVEQQCQVHRARLVMPALVSDPWLYRVVEHLPAGFAQENAAAGVLAGLAAAGQDLTRPAQEVTQLAAVTRSVRYPGRLSVHEVPPMGSLAGGFPRRCVVDSAVSRSGLRAALVCAEDALGGAQQVLVCLPPLKDLPGFVSELEGFSGRKVFVELPGAYTGTPKRSEWPVGPEWEWVALQDLESHGVHETAVSEQLLQLLREADSLAVGTVLFTSLVLRSLGEDAERLFTRAG</sequence>
<name>A0A3A4FKR5_9MICC</name>
<accession>A0A3A4FKR5</accession>
<evidence type="ECO:0000256" key="2">
    <source>
        <dbReference type="ARBA" id="ARBA00022598"/>
    </source>
</evidence>
<evidence type="ECO:0000313" key="5">
    <source>
        <dbReference type="EMBL" id="RJN33025.1"/>
    </source>
</evidence>
<dbReference type="EMBL" id="QYZP01000001">
    <property type="protein sequence ID" value="RJN33025.1"/>
    <property type="molecule type" value="Genomic_DNA"/>
</dbReference>
<dbReference type="RefSeq" id="WP_119902069.1">
    <property type="nucleotide sequence ID" value="NZ_QYZP01000001.1"/>
</dbReference>
<dbReference type="GO" id="GO:0008841">
    <property type="term" value="F:dihydrofolate synthase activity"/>
    <property type="evidence" value="ECO:0007669"/>
    <property type="project" value="TreeGrafter"/>
</dbReference>
<dbReference type="InterPro" id="IPR001645">
    <property type="entry name" value="Folylpolyglutamate_synth"/>
</dbReference>
<keyword evidence="3" id="KW-0547">Nucleotide-binding</keyword>
<reference evidence="5 6" key="1">
    <citation type="submission" date="2018-09" db="EMBL/GenBank/DDBJ databases">
        <title>Nesterenkonia natronophila sp. nov., an alkaliphilic actinobacteriume isolated from a soda lake, and emended description of the genus Nesterenkonia.</title>
        <authorList>
            <person name="Menes R.J."/>
            <person name="Iriarte A."/>
        </authorList>
    </citation>
    <scope>NUCLEOTIDE SEQUENCE [LARGE SCALE GENOMIC DNA]</scope>
    <source>
        <strain evidence="5 6">M8</strain>
    </source>
</reference>
<comment type="similarity">
    <text evidence="1">Belongs to the folylpolyglutamate synthase family.</text>
</comment>
<comment type="caution">
    <text evidence="5">The sequence shown here is derived from an EMBL/GenBank/DDBJ whole genome shotgun (WGS) entry which is preliminary data.</text>
</comment>
<dbReference type="AlphaFoldDB" id="A0A3A4FKR5"/>
<dbReference type="InterPro" id="IPR036565">
    <property type="entry name" value="Mur-like_cat_sf"/>
</dbReference>
<evidence type="ECO:0000256" key="1">
    <source>
        <dbReference type="ARBA" id="ARBA00008276"/>
    </source>
</evidence>
<dbReference type="GO" id="GO:0005524">
    <property type="term" value="F:ATP binding"/>
    <property type="evidence" value="ECO:0007669"/>
    <property type="project" value="UniProtKB-KW"/>
</dbReference>
<keyword evidence="6" id="KW-1185">Reference proteome</keyword>
<keyword evidence="4" id="KW-0067">ATP-binding</keyword>
<evidence type="ECO:0008006" key="7">
    <source>
        <dbReference type="Google" id="ProtNLM"/>
    </source>
</evidence>
<evidence type="ECO:0000256" key="3">
    <source>
        <dbReference type="ARBA" id="ARBA00022741"/>
    </source>
</evidence>
<dbReference type="PANTHER" id="PTHR11136:SF0">
    <property type="entry name" value="DIHYDROFOLATE SYNTHETASE-RELATED"/>
    <property type="match status" value="1"/>
</dbReference>
<evidence type="ECO:0000256" key="4">
    <source>
        <dbReference type="ARBA" id="ARBA00022840"/>
    </source>
</evidence>
<gene>
    <name evidence="5" type="ORF">D3250_04265</name>
</gene>
<dbReference type="OrthoDB" id="4961544at2"/>
<protein>
    <recommendedName>
        <fullName evidence="7">Mur ligase central domain-containing protein</fullName>
    </recommendedName>
</protein>
<dbReference type="GO" id="GO:0005737">
    <property type="term" value="C:cytoplasm"/>
    <property type="evidence" value="ECO:0007669"/>
    <property type="project" value="TreeGrafter"/>
</dbReference>
<dbReference type="SUPFAM" id="SSF53623">
    <property type="entry name" value="MurD-like peptide ligases, catalytic domain"/>
    <property type="match status" value="1"/>
</dbReference>
<organism evidence="5 6">
    <name type="scientific">Nesterenkonia natronophila</name>
    <dbReference type="NCBI Taxonomy" id="2174932"/>
    <lineage>
        <taxon>Bacteria</taxon>
        <taxon>Bacillati</taxon>
        <taxon>Actinomycetota</taxon>
        <taxon>Actinomycetes</taxon>
        <taxon>Micrococcales</taxon>
        <taxon>Micrococcaceae</taxon>
        <taxon>Nesterenkonia</taxon>
    </lineage>
</organism>
<evidence type="ECO:0000313" key="6">
    <source>
        <dbReference type="Proteomes" id="UP000266615"/>
    </source>
</evidence>